<dbReference type="EMBL" id="CZPT02000991">
    <property type="protein sequence ID" value="SCU68484.1"/>
    <property type="molecule type" value="Genomic_DNA"/>
</dbReference>
<evidence type="ECO:0000313" key="2">
    <source>
        <dbReference type="Proteomes" id="UP000195570"/>
    </source>
</evidence>
<reference evidence="1" key="1">
    <citation type="submission" date="2016-09" db="EMBL/GenBank/DDBJ databases">
        <authorList>
            <person name="Hebert L."/>
            <person name="Moumen B."/>
        </authorList>
    </citation>
    <scope>NUCLEOTIDE SEQUENCE [LARGE SCALE GENOMIC DNA]</scope>
    <source>
        <strain evidence="1">OVI</strain>
    </source>
</reference>
<proteinExistence type="predicted"/>
<dbReference type="Pfam" id="PF21630">
    <property type="entry name" value="Q4D059-like"/>
    <property type="match status" value="1"/>
</dbReference>
<keyword evidence="2" id="KW-1185">Reference proteome</keyword>
<name>A0A1G4I921_TRYEQ</name>
<dbReference type="GeneID" id="92382653"/>
<protein>
    <submittedName>
        <fullName evidence="1">Uncharacterized protein</fullName>
    </submittedName>
</protein>
<sequence length="85" mass="9759">MAPAVIEIHIPLDRIRNEEYATDDLLLNCLSKIGDTPEEDGLPLRTWILREAHQALIKSPKLRTVLVKPQTVKDKPTHFQICFDE</sequence>
<evidence type="ECO:0000313" key="1">
    <source>
        <dbReference type="EMBL" id="SCU68484.1"/>
    </source>
</evidence>
<dbReference type="Proteomes" id="UP000195570">
    <property type="component" value="Unassembled WGS sequence"/>
</dbReference>
<comment type="caution">
    <text evidence="1">The sequence shown here is derived from an EMBL/GenBank/DDBJ whole genome shotgun (WGS) entry which is preliminary data.</text>
</comment>
<dbReference type="InterPro" id="IPR048946">
    <property type="entry name" value="Q4D059-like"/>
</dbReference>
<accession>A0A1G4I921</accession>
<dbReference type="VEuPathDB" id="TriTrypDB:TEOVI_000871900"/>
<dbReference type="RefSeq" id="XP_067079638.1">
    <property type="nucleotide sequence ID" value="XM_067223537.1"/>
</dbReference>
<dbReference type="AlphaFoldDB" id="A0A1G4I921"/>
<organism evidence="1 2">
    <name type="scientific">Trypanosoma equiperdum</name>
    <dbReference type="NCBI Taxonomy" id="5694"/>
    <lineage>
        <taxon>Eukaryota</taxon>
        <taxon>Discoba</taxon>
        <taxon>Euglenozoa</taxon>
        <taxon>Kinetoplastea</taxon>
        <taxon>Metakinetoplastina</taxon>
        <taxon>Trypanosomatida</taxon>
        <taxon>Trypanosomatidae</taxon>
        <taxon>Trypanosoma</taxon>
    </lineage>
</organism>
<gene>
    <name evidence="1" type="ORF">TEOVI_000871900</name>
</gene>